<reference evidence="9 10" key="1">
    <citation type="journal article" date="2019" name="Int. J. Syst. Evol. Microbiol.">
        <title>The Global Catalogue of Microorganisms (GCM) 10K type strain sequencing project: providing services to taxonomists for standard genome sequencing and annotation.</title>
        <authorList>
            <consortium name="The Broad Institute Genomics Platform"/>
            <consortium name="The Broad Institute Genome Sequencing Center for Infectious Disease"/>
            <person name="Wu L."/>
            <person name="Ma J."/>
        </authorList>
    </citation>
    <scope>NUCLEOTIDE SEQUENCE [LARGE SCALE GENOMIC DNA]</scope>
    <source>
        <strain evidence="9 10">JCM 14969</strain>
    </source>
</reference>
<evidence type="ECO:0000256" key="2">
    <source>
        <dbReference type="ARBA" id="ARBA00022448"/>
    </source>
</evidence>
<feature type="transmembrane region" description="Helical" evidence="7">
    <location>
        <begin position="90"/>
        <end position="114"/>
    </location>
</feature>
<sequence length="288" mass="30450">MPAAAETPTVATVPVRRRRLLRKPRIVIPAGVVLVVLLVAAVPGLFTQTDPRACDLGNSGTGPVAGHPFGFDIQGCDLYSNVVYGTRSSVTIGFTVTAGCVLIALVLGCLAAYYRGVVDAVVSRTMDIFFGFPALVGQVVILNTLHQRNVVVVSAVLILFAWPGMTRLMRSAALATVDLDFVKAARGLGAGPVRVIVRHVLPNSFAPILAVASLGIGGIITAESALTFLGVGLRAPSISWGVQLNQAQDSFREHPHLLLFPSLFLSVTVLAFVMLGDALRDAFDPRSR</sequence>
<dbReference type="SUPFAM" id="SSF161098">
    <property type="entry name" value="MetI-like"/>
    <property type="match status" value="1"/>
</dbReference>
<evidence type="ECO:0000256" key="3">
    <source>
        <dbReference type="ARBA" id="ARBA00022475"/>
    </source>
</evidence>
<feature type="transmembrane region" description="Helical" evidence="7">
    <location>
        <begin position="258"/>
        <end position="279"/>
    </location>
</feature>
<evidence type="ECO:0000259" key="8">
    <source>
        <dbReference type="PROSITE" id="PS50928"/>
    </source>
</evidence>
<dbReference type="CDD" id="cd06261">
    <property type="entry name" value="TM_PBP2"/>
    <property type="match status" value="1"/>
</dbReference>
<evidence type="ECO:0000256" key="4">
    <source>
        <dbReference type="ARBA" id="ARBA00022692"/>
    </source>
</evidence>
<dbReference type="PANTHER" id="PTHR43386">
    <property type="entry name" value="OLIGOPEPTIDE TRANSPORT SYSTEM PERMEASE PROTEIN APPC"/>
    <property type="match status" value="1"/>
</dbReference>
<dbReference type="Pfam" id="PF00528">
    <property type="entry name" value="BPD_transp_1"/>
    <property type="match status" value="1"/>
</dbReference>
<dbReference type="Proteomes" id="UP001500393">
    <property type="component" value="Unassembled WGS sequence"/>
</dbReference>
<comment type="similarity">
    <text evidence="7">Belongs to the binding-protein-dependent transport system permease family.</text>
</comment>
<feature type="transmembrane region" description="Helical" evidence="7">
    <location>
        <begin position="126"/>
        <end position="145"/>
    </location>
</feature>
<keyword evidence="6 7" id="KW-0472">Membrane</keyword>
<dbReference type="InterPro" id="IPR050366">
    <property type="entry name" value="BP-dependent_transpt_permease"/>
</dbReference>
<gene>
    <name evidence="9" type="ORF">GCM10009789_35980</name>
</gene>
<feature type="domain" description="ABC transmembrane type-1" evidence="8">
    <location>
        <begin position="86"/>
        <end position="276"/>
    </location>
</feature>
<evidence type="ECO:0000313" key="9">
    <source>
        <dbReference type="EMBL" id="GAA1579096.1"/>
    </source>
</evidence>
<dbReference type="RefSeq" id="WP_344215249.1">
    <property type="nucleotide sequence ID" value="NZ_BAAAOS010000020.1"/>
</dbReference>
<evidence type="ECO:0000256" key="6">
    <source>
        <dbReference type="ARBA" id="ARBA00023136"/>
    </source>
</evidence>
<dbReference type="PROSITE" id="PS50928">
    <property type="entry name" value="ABC_TM1"/>
    <property type="match status" value="1"/>
</dbReference>
<comment type="caution">
    <text evidence="9">The sequence shown here is derived from an EMBL/GenBank/DDBJ whole genome shotgun (WGS) entry which is preliminary data.</text>
</comment>
<dbReference type="InterPro" id="IPR035906">
    <property type="entry name" value="MetI-like_sf"/>
</dbReference>
<evidence type="ECO:0000256" key="1">
    <source>
        <dbReference type="ARBA" id="ARBA00004651"/>
    </source>
</evidence>
<dbReference type="EMBL" id="BAAAOS010000020">
    <property type="protein sequence ID" value="GAA1579096.1"/>
    <property type="molecule type" value="Genomic_DNA"/>
</dbReference>
<evidence type="ECO:0000256" key="7">
    <source>
        <dbReference type="RuleBase" id="RU363032"/>
    </source>
</evidence>
<comment type="subcellular location">
    <subcellularLocation>
        <location evidence="1 7">Cell membrane</location>
        <topology evidence="1 7">Multi-pass membrane protein</topology>
    </subcellularLocation>
</comment>
<dbReference type="Gene3D" id="1.10.3720.10">
    <property type="entry name" value="MetI-like"/>
    <property type="match status" value="1"/>
</dbReference>
<organism evidence="9 10">
    <name type="scientific">Kribbella sancticallisti</name>
    <dbReference type="NCBI Taxonomy" id="460087"/>
    <lineage>
        <taxon>Bacteria</taxon>
        <taxon>Bacillati</taxon>
        <taxon>Actinomycetota</taxon>
        <taxon>Actinomycetes</taxon>
        <taxon>Propionibacteriales</taxon>
        <taxon>Kribbellaceae</taxon>
        <taxon>Kribbella</taxon>
    </lineage>
</organism>
<dbReference type="PANTHER" id="PTHR43386:SF6">
    <property type="entry name" value="ABC TRANSPORTER PERMEASE PROTEIN"/>
    <property type="match status" value="1"/>
</dbReference>
<dbReference type="InterPro" id="IPR000515">
    <property type="entry name" value="MetI-like"/>
</dbReference>
<name>A0ABN2DK15_9ACTN</name>
<evidence type="ECO:0000256" key="5">
    <source>
        <dbReference type="ARBA" id="ARBA00022989"/>
    </source>
</evidence>
<keyword evidence="4 7" id="KW-0812">Transmembrane</keyword>
<feature type="transmembrane region" description="Helical" evidence="7">
    <location>
        <begin position="151"/>
        <end position="169"/>
    </location>
</feature>
<feature type="transmembrane region" description="Helical" evidence="7">
    <location>
        <begin position="208"/>
        <end position="231"/>
    </location>
</feature>
<protein>
    <submittedName>
        <fullName evidence="9">ABC transporter permease</fullName>
    </submittedName>
</protein>
<keyword evidence="5 7" id="KW-1133">Transmembrane helix</keyword>
<keyword evidence="3" id="KW-1003">Cell membrane</keyword>
<feature type="transmembrane region" description="Helical" evidence="7">
    <location>
        <begin position="26"/>
        <end position="46"/>
    </location>
</feature>
<proteinExistence type="inferred from homology"/>
<evidence type="ECO:0000313" key="10">
    <source>
        <dbReference type="Proteomes" id="UP001500393"/>
    </source>
</evidence>
<accession>A0ABN2DK15</accession>
<keyword evidence="10" id="KW-1185">Reference proteome</keyword>
<keyword evidence="2 7" id="KW-0813">Transport</keyword>